<dbReference type="Proteomes" id="UP000325440">
    <property type="component" value="Unassembled WGS sequence"/>
</dbReference>
<proteinExistence type="predicted"/>
<organism evidence="1 2">
    <name type="scientific">Cinara cedri</name>
    <dbReference type="NCBI Taxonomy" id="506608"/>
    <lineage>
        <taxon>Eukaryota</taxon>
        <taxon>Metazoa</taxon>
        <taxon>Ecdysozoa</taxon>
        <taxon>Arthropoda</taxon>
        <taxon>Hexapoda</taxon>
        <taxon>Insecta</taxon>
        <taxon>Pterygota</taxon>
        <taxon>Neoptera</taxon>
        <taxon>Paraneoptera</taxon>
        <taxon>Hemiptera</taxon>
        <taxon>Sternorrhyncha</taxon>
        <taxon>Aphidomorpha</taxon>
        <taxon>Aphidoidea</taxon>
        <taxon>Aphididae</taxon>
        <taxon>Lachninae</taxon>
        <taxon>Cinara</taxon>
    </lineage>
</organism>
<protein>
    <submittedName>
        <fullName evidence="1">Uncharacterized protein</fullName>
    </submittedName>
</protein>
<dbReference type="AlphaFoldDB" id="A0A5E4NKP3"/>
<dbReference type="EMBL" id="CABPRJ010002405">
    <property type="protein sequence ID" value="VVC45537.1"/>
    <property type="molecule type" value="Genomic_DNA"/>
</dbReference>
<sequence length="50" mass="5493">MDGSFYTWFCVLLYLVALFGTLSYGASIPFTPYFSSAHNYKSGSPPSTTV</sequence>
<accession>A0A5E4NKP3</accession>
<name>A0A5E4NKP3_9HEMI</name>
<evidence type="ECO:0000313" key="2">
    <source>
        <dbReference type="Proteomes" id="UP000325440"/>
    </source>
</evidence>
<keyword evidence="2" id="KW-1185">Reference proteome</keyword>
<evidence type="ECO:0000313" key="1">
    <source>
        <dbReference type="EMBL" id="VVC45537.1"/>
    </source>
</evidence>
<reference evidence="1 2" key="1">
    <citation type="submission" date="2019-08" db="EMBL/GenBank/DDBJ databases">
        <authorList>
            <person name="Alioto T."/>
            <person name="Alioto T."/>
            <person name="Gomez Garrido J."/>
        </authorList>
    </citation>
    <scope>NUCLEOTIDE SEQUENCE [LARGE SCALE GENOMIC DNA]</scope>
</reference>
<gene>
    <name evidence="1" type="ORF">CINCED_3A008236</name>
</gene>